<reference evidence="2 3" key="1">
    <citation type="submission" date="2014-04" db="EMBL/GenBank/DDBJ databases">
        <title>Evolutionary Origins and Diversification of the Mycorrhizal Mutualists.</title>
        <authorList>
            <consortium name="DOE Joint Genome Institute"/>
            <consortium name="Mycorrhizal Genomics Consortium"/>
            <person name="Kohler A."/>
            <person name="Kuo A."/>
            <person name="Nagy L.G."/>
            <person name="Floudas D."/>
            <person name="Copeland A."/>
            <person name="Barry K.W."/>
            <person name="Cichocki N."/>
            <person name="Veneault-Fourrey C."/>
            <person name="LaButti K."/>
            <person name="Lindquist E.A."/>
            <person name="Lipzen A."/>
            <person name="Lundell T."/>
            <person name="Morin E."/>
            <person name="Murat C."/>
            <person name="Riley R."/>
            <person name="Ohm R."/>
            <person name="Sun H."/>
            <person name="Tunlid A."/>
            <person name="Henrissat B."/>
            <person name="Grigoriev I.V."/>
            <person name="Hibbett D.S."/>
            <person name="Martin F."/>
        </authorList>
    </citation>
    <scope>NUCLEOTIDE SEQUENCE [LARGE SCALE GENOMIC DNA]</scope>
    <source>
        <strain evidence="2 3">FD-317 M1</strain>
    </source>
</reference>
<gene>
    <name evidence="2" type="ORF">GYMLUDRAFT_62096</name>
</gene>
<protein>
    <submittedName>
        <fullName evidence="2">Uncharacterized protein</fullName>
    </submittedName>
</protein>
<evidence type="ECO:0000313" key="2">
    <source>
        <dbReference type="EMBL" id="KIK56248.1"/>
    </source>
</evidence>
<dbReference type="Proteomes" id="UP000053593">
    <property type="component" value="Unassembled WGS sequence"/>
</dbReference>
<keyword evidence="1" id="KW-0812">Transmembrane</keyword>
<dbReference type="HOGENOM" id="CLU_1250802_0_0_1"/>
<accession>A0A0D0CM35</accession>
<proteinExistence type="predicted"/>
<evidence type="ECO:0000256" key="1">
    <source>
        <dbReference type="SAM" id="Phobius"/>
    </source>
</evidence>
<dbReference type="EMBL" id="KN834799">
    <property type="protein sequence ID" value="KIK56248.1"/>
    <property type="molecule type" value="Genomic_DNA"/>
</dbReference>
<dbReference type="AlphaFoldDB" id="A0A0D0CM35"/>
<feature type="transmembrane region" description="Helical" evidence="1">
    <location>
        <begin position="117"/>
        <end position="140"/>
    </location>
</feature>
<sequence>MGRRLNLEIYIAWWQEFEQTLKESPNVAYSTGHPDVKLLHPKCRSTTSYAASKHKYNYGSIADWFSGLNVVSYHLMSHWRFEYRLTYYDRLLGIAFAQGYTFLSPSSRELKQERRRVVFVVIALLVLDTLHSALCAHAVYYYTITNSTNLAALEKNEWSIVVQVTIASSSVLISQWFVVNASGCSDKFLKLGTFCSYFASRVYYVGQKRILVPVIIVRLNQ</sequence>
<organism evidence="2 3">
    <name type="scientific">Collybiopsis luxurians FD-317 M1</name>
    <dbReference type="NCBI Taxonomy" id="944289"/>
    <lineage>
        <taxon>Eukaryota</taxon>
        <taxon>Fungi</taxon>
        <taxon>Dikarya</taxon>
        <taxon>Basidiomycota</taxon>
        <taxon>Agaricomycotina</taxon>
        <taxon>Agaricomycetes</taxon>
        <taxon>Agaricomycetidae</taxon>
        <taxon>Agaricales</taxon>
        <taxon>Marasmiineae</taxon>
        <taxon>Omphalotaceae</taxon>
        <taxon>Collybiopsis</taxon>
        <taxon>Collybiopsis luxurians</taxon>
    </lineage>
</organism>
<evidence type="ECO:0000313" key="3">
    <source>
        <dbReference type="Proteomes" id="UP000053593"/>
    </source>
</evidence>
<keyword evidence="3" id="KW-1185">Reference proteome</keyword>
<feature type="transmembrane region" description="Helical" evidence="1">
    <location>
        <begin position="160"/>
        <end position="179"/>
    </location>
</feature>
<keyword evidence="1" id="KW-0472">Membrane</keyword>
<name>A0A0D0CM35_9AGAR</name>
<keyword evidence="1" id="KW-1133">Transmembrane helix</keyword>